<feature type="coiled-coil region" evidence="3">
    <location>
        <begin position="64"/>
        <end position="98"/>
    </location>
</feature>
<keyword evidence="2" id="KW-0812">Transmembrane</keyword>
<evidence type="ECO:0000313" key="5">
    <source>
        <dbReference type="Proteomes" id="UP001169027"/>
    </source>
</evidence>
<evidence type="ECO:0000256" key="1">
    <source>
        <dbReference type="ARBA" id="ARBA00007613"/>
    </source>
</evidence>
<keyword evidence="2" id="KW-0564">Palmitate</keyword>
<keyword evidence="5" id="KW-1185">Reference proteome</keyword>
<dbReference type="InterPro" id="IPR003423">
    <property type="entry name" value="OMP_efflux"/>
</dbReference>
<keyword evidence="2" id="KW-0449">Lipoprotein</keyword>
<dbReference type="PROSITE" id="PS51257">
    <property type="entry name" value="PROKAR_LIPOPROTEIN"/>
    <property type="match status" value="1"/>
</dbReference>
<evidence type="ECO:0000256" key="2">
    <source>
        <dbReference type="RuleBase" id="RU362097"/>
    </source>
</evidence>
<keyword evidence="2" id="KW-0472">Membrane</keyword>
<keyword evidence="2" id="KW-1134">Transmembrane beta strand</keyword>
<name>A0ABT8S8B4_9BURK</name>
<comment type="subcellular location">
    <subcellularLocation>
        <location evidence="2">Cell membrane</location>
        <topology evidence="2">Lipid-anchor</topology>
    </subcellularLocation>
</comment>
<dbReference type="EMBL" id="JAUKVY010000014">
    <property type="protein sequence ID" value="MDO1534467.1"/>
    <property type="molecule type" value="Genomic_DNA"/>
</dbReference>
<organism evidence="4 5">
    <name type="scientific">Variovorax ginsengisoli</name>
    <dbReference type="NCBI Taxonomy" id="363844"/>
    <lineage>
        <taxon>Bacteria</taxon>
        <taxon>Pseudomonadati</taxon>
        <taxon>Pseudomonadota</taxon>
        <taxon>Betaproteobacteria</taxon>
        <taxon>Burkholderiales</taxon>
        <taxon>Comamonadaceae</taxon>
        <taxon>Variovorax</taxon>
    </lineage>
</organism>
<accession>A0ABT8S8B4</accession>
<evidence type="ECO:0000256" key="3">
    <source>
        <dbReference type="SAM" id="Coils"/>
    </source>
</evidence>
<gene>
    <name evidence="4" type="ORF">Q2T77_19435</name>
</gene>
<dbReference type="PANTHER" id="PTHR30203">
    <property type="entry name" value="OUTER MEMBRANE CATION EFFLUX PROTEIN"/>
    <property type="match status" value="1"/>
</dbReference>
<dbReference type="Proteomes" id="UP001169027">
    <property type="component" value="Unassembled WGS sequence"/>
</dbReference>
<dbReference type="Gene3D" id="2.20.200.10">
    <property type="entry name" value="Outer membrane efflux proteins (OEP)"/>
    <property type="match status" value="1"/>
</dbReference>
<evidence type="ECO:0000313" key="4">
    <source>
        <dbReference type="EMBL" id="MDO1534467.1"/>
    </source>
</evidence>
<dbReference type="InterPro" id="IPR010131">
    <property type="entry name" value="MdtP/NodT-like"/>
</dbReference>
<protein>
    <submittedName>
        <fullName evidence="4">Efflux transporter outer membrane subunit</fullName>
    </submittedName>
</protein>
<keyword evidence="3" id="KW-0175">Coiled coil</keyword>
<dbReference type="PANTHER" id="PTHR30203:SF33">
    <property type="entry name" value="BLR4455 PROTEIN"/>
    <property type="match status" value="1"/>
</dbReference>
<comment type="similarity">
    <text evidence="1 2">Belongs to the outer membrane factor (OMF) (TC 1.B.17) family.</text>
</comment>
<dbReference type="Pfam" id="PF02321">
    <property type="entry name" value="OEP"/>
    <property type="match status" value="2"/>
</dbReference>
<dbReference type="RefSeq" id="WP_301812160.1">
    <property type="nucleotide sequence ID" value="NZ_JAUJZH010000014.1"/>
</dbReference>
<comment type="caution">
    <text evidence="4">The sequence shown here is derived from an EMBL/GenBank/DDBJ whole genome shotgun (WGS) entry which is preliminary data.</text>
</comment>
<reference evidence="4" key="1">
    <citation type="submission" date="2023-06" db="EMBL/GenBank/DDBJ databases">
        <authorList>
            <person name="Jiang Y."/>
            <person name="Liu Q."/>
        </authorList>
    </citation>
    <scope>NUCLEOTIDE SEQUENCE</scope>
    <source>
        <strain evidence="4">CGMCC 1.12090</strain>
    </source>
</reference>
<dbReference type="SUPFAM" id="SSF56954">
    <property type="entry name" value="Outer membrane efflux proteins (OEP)"/>
    <property type="match status" value="1"/>
</dbReference>
<sequence>MRILCLALAASLAGCAVGPDYRRPSLPEGVSAPAFKESGAWKTAAPATVDAAHPWWTGFGDPRLDALIEEANGANQSLRLAEAQYREAQALVQNAQAGWAPTLGLDLSGQRARSQNSTGAPVQGNTHAWSLQAAWEPDLWGRVRRAVEGAADSAQASDADLAAARLAVQAAVANDYIQLRMTDAQQRLYDRTIEAYRKSLQITRSQYRAGVVTRADVDLADTTLQSTQALALDTQLTRRQLEHAIAVLLGKTPSQFSIAADDSLPSLPAVPMAVPSELLERRPDIAGAERRAASANAGIGYAQAAYYPSLSLSAAGGFAGAGFGNWFAAPGKVWALGAAVAQNLFDGGQRNAQLAQARAAFDASSASYRQTVLAGFQEVEDNLAALDLLAQERQVQDGAVASARNAERVSLSQFRAGTTTYLAVITSQTLALNNERTALQLQSRQFAAQVALVKALGGGWDASQLQASADASPAAAHASSNSK</sequence>
<dbReference type="Gene3D" id="1.20.1600.10">
    <property type="entry name" value="Outer membrane efflux proteins (OEP)"/>
    <property type="match status" value="1"/>
</dbReference>
<dbReference type="NCBIfam" id="TIGR01845">
    <property type="entry name" value="outer_NodT"/>
    <property type="match status" value="1"/>
</dbReference>
<proteinExistence type="inferred from homology"/>